<keyword evidence="2" id="KW-1133">Transmembrane helix</keyword>
<keyword evidence="2" id="KW-0812">Transmembrane</keyword>
<accession>A0AA85F9V8</accession>
<keyword evidence="3" id="KW-1185">Reference proteome</keyword>
<reference evidence="4" key="2">
    <citation type="submission" date="2023-11" db="UniProtKB">
        <authorList>
            <consortium name="WormBaseParasite"/>
        </authorList>
    </citation>
    <scope>IDENTIFICATION</scope>
</reference>
<feature type="transmembrane region" description="Helical" evidence="2">
    <location>
        <begin position="6"/>
        <end position="29"/>
    </location>
</feature>
<proteinExistence type="predicted"/>
<protein>
    <submittedName>
        <fullName evidence="4">Protein DEK</fullName>
    </submittedName>
</protein>
<reference evidence="3" key="1">
    <citation type="submission" date="2022-06" db="EMBL/GenBank/DDBJ databases">
        <authorList>
            <person name="Berger JAMES D."/>
            <person name="Berger JAMES D."/>
        </authorList>
    </citation>
    <scope>NUCLEOTIDE SEQUENCE [LARGE SCALE GENOMIC DNA]</scope>
</reference>
<sequence>MIFKPYYNLILSLAKMKFIMLVFVVFVLLTYSTFINKANHTEEENDEDVDQSKNEEEDKDEKVNEHEDENEEKNRNEIKAKEKGDEKYEFVWKKDKVKRKNRKKDKNKMKSDDEDENVDSERGMKVIYKVLKKSFKTGRMKMCKTIDTYFRKDDLDKKILEIAKILSRRIEKRMEYLTQKLDDMLAYETS</sequence>
<feature type="compositionally biased region" description="Basic residues" evidence="1">
    <location>
        <begin position="96"/>
        <end position="107"/>
    </location>
</feature>
<name>A0AA85F9V8_9TREM</name>
<organism evidence="3 4">
    <name type="scientific">Schistosoma rodhaini</name>
    <dbReference type="NCBI Taxonomy" id="6188"/>
    <lineage>
        <taxon>Eukaryota</taxon>
        <taxon>Metazoa</taxon>
        <taxon>Spiralia</taxon>
        <taxon>Lophotrochozoa</taxon>
        <taxon>Platyhelminthes</taxon>
        <taxon>Trematoda</taxon>
        <taxon>Digenea</taxon>
        <taxon>Strigeidida</taxon>
        <taxon>Schistosomatoidea</taxon>
        <taxon>Schistosomatidae</taxon>
        <taxon>Schistosoma</taxon>
    </lineage>
</organism>
<keyword evidence="2" id="KW-0472">Membrane</keyword>
<feature type="region of interest" description="Disordered" evidence="1">
    <location>
        <begin position="41"/>
        <end position="80"/>
    </location>
</feature>
<evidence type="ECO:0000256" key="1">
    <source>
        <dbReference type="SAM" id="MobiDB-lite"/>
    </source>
</evidence>
<feature type="compositionally biased region" description="Basic and acidic residues" evidence="1">
    <location>
        <begin position="50"/>
        <end position="65"/>
    </location>
</feature>
<feature type="region of interest" description="Disordered" evidence="1">
    <location>
        <begin position="96"/>
        <end position="118"/>
    </location>
</feature>
<evidence type="ECO:0000313" key="4">
    <source>
        <dbReference type="WBParaSite" id="SRDH1_41310.1"/>
    </source>
</evidence>
<dbReference type="Proteomes" id="UP000050792">
    <property type="component" value="Unassembled WGS sequence"/>
</dbReference>
<dbReference type="WBParaSite" id="SRDH1_41310.1">
    <property type="protein sequence ID" value="SRDH1_41310.1"/>
    <property type="gene ID" value="SRDH1_41310"/>
</dbReference>
<evidence type="ECO:0000256" key="2">
    <source>
        <dbReference type="SAM" id="Phobius"/>
    </source>
</evidence>
<evidence type="ECO:0000313" key="3">
    <source>
        <dbReference type="Proteomes" id="UP000050792"/>
    </source>
</evidence>
<dbReference type="AlphaFoldDB" id="A0AA85F9V8"/>